<evidence type="ECO:0000313" key="2">
    <source>
        <dbReference type="Proteomes" id="UP000094527"/>
    </source>
</evidence>
<proteinExistence type="predicted"/>
<dbReference type="EMBL" id="LJIJ01000469">
    <property type="protein sequence ID" value="ODM97134.1"/>
    <property type="molecule type" value="Genomic_DNA"/>
</dbReference>
<accession>A0A1D2MWF2</accession>
<keyword evidence="2" id="KW-1185">Reference proteome</keyword>
<gene>
    <name evidence="1" type="ORF">Ocin01_09538</name>
</gene>
<evidence type="ECO:0000313" key="1">
    <source>
        <dbReference type="EMBL" id="ODM97134.1"/>
    </source>
</evidence>
<name>A0A1D2MWF2_ORCCI</name>
<dbReference type="AlphaFoldDB" id="A0A1D2MWF2"/>
<sequence length="252" mass="29564">MQISMSLNSLFYRSPRRAHLWVEWHHKYTRKSFQTSCIFGLPINTRINMYTQHFISLIFDYRQVRLFGDINTTTGEPHPHFPYIDGTRTTSYYRLYNNNSTRYFPRSFNSREIFRGINVYCLSGTHAKYDVVIPLQDMTPPAFEEEFYSISITTGWGNVRPISEGQFIIVSDNDYELGREELDKNLVFQTPNNEGLLRIEPVKLWVEPNPEKFYYRLDLFLERDLPPGKIQVPLSASDDFNSGSTIVEITVT</sequence>
<comment type="caution">
    <text evidence="1">The sequence shown here is derived from an EMBL/GenBank/DDBJ whole genome shotgun (WGS) entry which is preliminary data.</text>
</comment>
<dbReference type="Proteomes" id="UP000094527">
    <property type="component" value="Unassembled WGS sequence"/>
</dbReference>
<reference evidence="1 2" key="1">
    <citation type="journal article" date="2016" name="Genome Biol. Evol.">
        <title>Gene Family Evolution Reflects Adaptation to Soil Environmental Stressors in the Genome of the Collembolan Orchesella cincta.</title>
        <authorList>
            <person name="Faddeeva-Vakhrusheva A."/>
            <person name="Derks M.F."/>
            <person name="Anvar S.Y."/>
            <person name="Agamennone V."/>
            <person name="Suring W."/>
            <person name="Smit S."/>
            <person name="van Straalen N.M."/>
            <person name="Roelofs D."/>
        </authorList>
    </citation>
    <scope>NUCLEOTIDE SEQUENCE [LARGE SCALE GENOMIC DNA]</scope>
    <source>
        <tissue evidence="1">Mixed pool</tissue>
    </source>
</reference>
<organism evidence="1 2">
    <name type="scientific">Orchesella cincta</name>
    <name type="common">Springtail</name>
    <name type="synonym">Podura cincta</name>
    <dbReference type="NCBI Taxonomy" id="48709"/>
    <lineage>
        <taxon>Eukaryota</taxon>
        <taxon>Metazoa</taxon>
        <taxon>Ecdysozoa</taxon>
        <taxon>Arthropoda</taxon>
        <taxon>Hexapoda</taxon>
        <taxon>Collembola</taxon>
        <taxon>Entomobryomorpha</taxon>
        <taxon>Entomobryoidea</taxon>
        <taxon>Orchesellidae</taxon>
        <taxon>Orchesellinae</taxon>
        <taxon>Orchesella</taxon>
    </lineage>
</organism>
<protein>
    <submittedName>
        <fullName evidence="1">Uncharacterized protein</fullName>
    </submittedName>
</protein>